<keyword evidence="6 13" id="KW-0732">Signal</keyword>
<feature type="domain" description="PA14" evidence="15">
    <location>
        <begin position="302"/>
        <end position="458"/>
    </location>
</feature>
<feature type="region of interest" description="Disordered" evidence="12">
    <location>
        <begin position="1471"/>
        <end position="1493"/>
    </location>
</feature>
<dbReference type="InterPro" id="IPR002909">
    <property type="entry name" value="IPT_dom"/>
</dbReference>
<dbReference type="Pfam" id="PF01833">
    <property type="entry name" value="TIG"/>
    <property type="match status" value="10"/>
</dbReference>
<evidence type="ECO:0000256" key="2">
    <source>
        <dbReference type="ARBA" id="ARBA00004236"/>
    </source>
</evidence>
<dbReference type="Pfam" id="PF10162">
    <property type="entry name" value="G8"/>
    <property type="match status" value="2"/>
</dbReference>
<dbReference type="Proteomes" id="UP000034805">
    <property type="component" value="Unassembled WGS sequence"/>
</dbReference>
<dbReference type="InterPro" id="IPR055401">
    <property type="entry name" value="CEMIP_beta-hel_dom"/>
</dbReference>
<dbReference type="SMART" id="SM00710">
    <property type="entry name" value="PbH1"/>
    <property type="match status" value="9"/>
</dbReference>
<dbReference type="InterPro" id="IPR011050">
    <property type="entry name" value="Pectin_lyase_fold/virulence"/>
</dbReference>
<dbReference type="STRING" id="113540.ENSSFOP00015066543"/>
<feature type="non-terminal residue" evidence="16">
    <location>
        <position position="1"/>
    </location>
</feature>
<dbReference type="InterPro" id="IPR013783">
    <property type="entry name" value="Ig-like_fold"/>
</dbReference>
<name>A0A0P7ZAS7_SCLFO</name>
<dbReference type="FunFam" id="2.60.40.10:FF:000616">
    <property type="entry name" value="PKHD1 like 1"/>
    <property type="match status" value="1"/>
</dbReference>
<dbReference type="SUPFAM" id="SSF49503">
    <property type="entry name" value="Cupredoxins"/>
    <property type="match status" value="1"/>
</dbReference>
<keyword evidence="4" id="KW-1003">Cell membrane</keyword>
<evidence type="ECO:0000256" key="8">
    <source>
        <dbReference type="ARBA" id="ARBA00022989"/>
    </source>
</evidence>
<dbReference type="Gene3D" id="2.60.40.10">
    <property type="entry name" value="Immunoglobulins"/>
    <property type="match status" value="10"/>
</dbReference>
<dbReference type="CDD" id="cd00603">
    <property type="entry name" value="IPT_PCSR"/>
    <property type="match status" value="10"/>
</dbReference>
<dbReference type="PANTHER" id="PTHR46769:SF2">
    <property type="entry name" value="FIBROCYSTIN-L ISOFORM 2 PRECURSOR-RELATED"/>
    <property type="match status" value="1"/>
</dbReference>
<dbReference type="InterPro" id="IPR037524">
    <property type="entry name" value="PA14/GLEYA"/>
</dbReference>
<dbReference type="GO" id="GO:0007399">
    <property type="term" value="P:nervous system development"/>
    <property type="evidence" value="ECO:0007669"/>
    <property type="project" value="UniProtKB-ARBA"/>
</dbReference>
<dbReference type="SMART" id="SM00429">
    <property type="entry name" value="IPT"/>
    <property type="match status" value="9"/>
</dbReference>
<dbReference type="PROSITE" id="PS51820">
    <property type="entry name" value="PA14"/>
    <property type="match status" value="1"/>
</dbReference>
<dbReference type="InterPro" id="IPR012334">
    <property type="entry name" value="Pectin_lyas_fold"/>
</dbReference>
<dbReference type="SUPFAM" id="SSF56988">
    <property type="entry name" value="Anthrax protective antigen"/>
    <property type="match status" value="1"/>
</dbReference>
<organism evidence="16 17">
    <name type="scientific">Scleropages formosus</name>
    <name type="common">Asian bonytongue</name>
    <name type="synonym">Osteoglossum formosum</name>
    <dbReference type="NCBI Taxonomy" id="113540"/>
    <lineage>
        <taxon>Eukaryota</taxon>
        <taxon>Metazoa</taxon>
        <taxon>Chordata</taxon>
        <taxon>Craniata</taxon>
        <taxon>Vertebrata</taxon>
        <taxon>Euteleostomi</taxon>
        <taxon>Actinopterygii</taxon>
        <taxon>Neopterygii</taxon>
        <taxon>Teleostei</taxon>
        <taxon>Osteoglossocephala</taxon>
        <taxon>Osteoglossomorpha</taxon>
        <taxon>Osteoglossiformes</taxon>
        <taxon>Osteoglossidae</taxon>
        <taxon>Scleropages</taxon>
    </lineage>
</organism>
<dbReference type="PROSITE" id="PS51484">
    <property type="entry name" value="G8"/>
    <property type="match status" value="2"/>
</dbReference>
<comment type="caution">
    <text evidence="16">The sequence shown here is derived from an EMBL/GenBank/DDBJ whole genome shotgun (WGS) entry which is preliminary data.</text>
</comment>
<dbReference type="CDD" id="cd00102">
    <property type="entry name" value="IPT"/>
    <property type="match status" value="1"/>
</dbReference>
<dbReference type="SMART" id="SM01225">
    <property type="entry name" value="G8"/>
    <property type="match status" value="2"/>
</dbReference>
<dbReference type="FunFam" id="2.60.120.1560:FF:000004">
    <property type="entry name" value="PKHD1-like 1"/>
    <property type="match status" value="1"/>
</dbReference>
<dbReference type="FunFam" id="2.60.40.10:FF:001057">
    <property type="entry name" value="PKHD1 like 1"/>
    <property type="match status" value="1"/>
</dbReference>
<feature type="compositionally biased region" description="Basic and acidic residues" evidence="12">
    <location>
        <begin position="1476"/>
        <end position="1490"/>
    </location>
</feature>
<dbReference type="FunFam" id="2.60.40.10:FF:001165">
    <property type="entry name" value="PKHD1 like 1"/>
    <property type="match status" value="1"/>
</dbReference>
<dbReference type="GO" id="GO:0005886">
    <property type="term" value="C:plasma membrane"/>
    <property type="evidence" value="ECO:0007669"/>
    <property type="project" value="UniProtKB-SubCell"/>
</dbReference>
<comment type="subcellular location">
    <subcellularLocation>
        <location evidence="2">Cell membrane</location>
    </subcellularLocation>
    <subcellularLocation>
        <location evidence="3">Cell projection</location>
    </subcellularLocation>
    <subcellularLocation>
        <location evidence="1">Membrane</location>
        <topology evidence="1">Single-pass membrane protein</topology>
    </subcellularLocation>
</comment>
<feature type="signal peptide" evidence="13">
    <location>
        <begin position="1"/>
        <end position="18"/>
    </location>
</feature>
<keyword evidence="8" id="KW-1133">Transmembrane helix</keyword>
<evidence type="ECO:0000256" key="11">
    <source>
        <dbReference type="ARBA" id="ARBA00023273"/>
    </source>
</evidence>
<keyword evidence="9" id="KW-0472">Membrane</keyword>
<sequence length="4083" mass="445625">IWWLKYLTWPAAQAAALGDDGPLVAALPIAVSAGFTLHFLRCTKSHYVDSKRFADANQFSLNGDSKEYGNSVLLVSDTRSIPCDVERDSTHSNQITCNTRTMPEDDFVVRVSIDGVPIPENNICYGYYKPYWCSFYPRSYRTPTIRSLIPLSGLPGTLITMEGHIFTNVYGSNTAKSSNGLDVRVLRYGLNLSSEFSEWGTITCKMTGTYVGHHNLSFILDSEFGRSLPDRQTYIVSSLNKLAMFQTYAEVTKVSPSVGSLEGGTILTIDGHFFDQTDYPATVLLGVVLHSINVKHFQYGLAGGRGLKMEMWNNSRPAQLDDVLTYNESRPGYSVQWMDSLTYTWPLEMDDFVARISGFVVPPETDNYTFYIMGDDRYALYFSKTGNPKDKVKIAYMNYVASSFFSYSTQKSETMRLEKGVPYYMEVLLQEYKIVASVAVGLFKEKSYFTAQQTPEAINEVQVLMASYDILNERQVLTFENWTAGEAVSEVQSITIISTCFELDSCGYTYYSLIYNSERTGKSARLAVSASAEGVQNALNALWSIQPDTVHVTKVDTVQGSEYKITFNSKRGDFQTLSYETPDLDVNITVIELTKGKPNLETFTLQWGGVLSKPIGYGAPESEIRAALESMLAAECPRELQVQENNQVIYFRDYEVQNPMDWYNERGTRVLDSEAFCGRYSLKSPDILFQYTDWRSSGGDYGPIPLQTYGKLCFAYKGWLKGEIGLNFSYKDTSGYTNSATYMLTIPIKGGIVWNYICVDLLSSLETAYPGSDHSLLNLYMYRETVSQDFFVDVVYIGRAAIALDINEVLQRRRPPALAGQGLFLQSISVLKHQGAEALSVSYEIIATPLNCGHDFPLLAMEFLQVFNSSGDVAMFGYGGAGVTITRLQKASPPLSGTFDVEIYSTSIKGLPVDITAEDLQYALQGVLAAGQLSISRYGSCQGYTWTIEWRSNPGSQPLIQVNSSSVIGVNPRVVAYSQRKGGLFKSNILGDFLRVPESKPQVQVIINGIPSKCSGDCGFEWKASSTPTITGISPSQGSYALGTNLTITGTGFASENATVLVGNIECMVLQISGVSLTCSIGQASAGTYPISLSFSSLGLAQHAGGTVFSFTNQMGASAISQAVGSVTGGTLLTVFGYGFRNDTVVLIGTGRCTIVVASLDQLKCRTPPGTLGTFAISLQMDGMTVPLNLTFTYNDTLIPLIADWNPKITNVIGNQTLTILGSNFQDHANDNMVHIGEVECRVLHWSSNNITCLLPRLPPALYSVHVQLGKWGYAQNSNNVNTTVEYVLQVTGIYPSQGSLYGGTKVTVTGSGFSSSITDNLITVGDANCKVTTANENQVQCVIQPNEKTFTVTNLGIHPDYGVGYMWSPSSLMVQVGDTVAWSWEAPAFVPGLGYRVYSVPSPSSTTHDGVAFSSGDTKTQSGFFSYRFTVPGIYYYSSGFVDVGLQRFLQGMVEVRPVQDRSSPLNFTVGGIEANHKPGEQHSSREESECLSTPPDCFQNLESSQPSDVFSFSFLNCLSPTVYRISPDRGTFHTIIYLEGVGFSNISCANEVSIGGQACHVINSTTTEINCQLAPDSGLEIGLPHLISVRVNNFGKAITSVANEFGRRFVVLPVVDSVMPGIGATTGHTRLVIQGSGFSAIQDTMVNVAGVPCSVLSINYTTITCNTSPSWEHRGSVVVLTGSVSSSCLDNCNYQFSSLLVPHIDNVSPSSISGNLTTVIVAGIGFGSQPDDVAVFADGTVLEVMEVTNSNITLAVGPLPAGNHALMVVIMSKGLASGNATLRSLPIAVLTPTSGSTMGGTPLLITGNGFMRGSTFVTVGGAACLIQWMEPDKVYCLTSAHREGSVAVQIQVLSVAYPALTFNYSLADTPAIIAVSPTTGPGGTVVTITGSGFGTDPQKISVTIDHTPCPVTTVTDTEIQCTAGEHAGGTFPIMLYHSVKGYASSQAHFTYELLLKGVVPEKGGFGGGTILEVQGSGFDPDISHVRVCGNNCSMAQQPCTVEVLNRNAQVNVSNGFTYMASLTPVITGVTPRRGGTAGGTKLTITGSGFSTNSSEVNVTIAGSICDINFVNSTHIICITNTQTQPQQTKVQVSIGNRGIAKMDNADFFYIDVWSSKYTWGGLSPPEAGMFVVITKGQTILLDTSTPVLKMLLIQGGTLVFDEADIELQAENILITDGGHLQVGTETAPFQHKAIITLHGHLRSQELPIYGTKTLAIREGVLDLHGIPVPVPWTHLNETASAGSVTLSLRQAVTWRPGDQIVIASTGHRHSQNENEVKTIASMSADGRTLNLTEPLAYTHLGVTVTLSDGTIFEGRAEVGLLTRNIVVRGSNNIEWADTIQACPAGFNTGEFATQTCFQGRFGEEIGSDQFGGCIMFHAPRPNENLAIGRLEYVEVFHAGQAFRLGRYPIHWHLMGNIQYKSYVRGCAIHQTYNRAVTIHNTHNLLVEHNVIYDIMGGAFFIEDGIETGNILQYNLAVFVKQSTSLLNDDVTPAAYWVTNPNNIIRHNAAAGGTHFGFWYRMHDQPDGPSYDPNICQKRVPLGEFFNNTVHSQGWFGLWIFQEYFPMIDGHCYSWIPQPAIFRSLTTWNCEKGAEWVNVGAVHFSNFLMVNNEKAGIESKRIISWTVRGWGETGGALVQNSTIVGHMDELGLGSSYCTSRGVILPLDDGMSILSTTFMNFDRPTCAAIGVTSIDGTCTDRCGGWSKVGHKVVPQSPLLDPSHCSQQAEWSVGFPGSECDSTVKFHRLVCNNPSPSSLNAKAILLTNSHGTSVVPYLKKLITHTMGWMALLPSSDSYNWYFNGMEFISDLSYSAIFYGFKEEDYVIINHNMTQIPDRFLVVDNRNASTLPLNFSKNQNGDWYLNETTKTVYYMAACCMGKNSSPFLVRRMTSRLLQYTKVSQVSDTSVLPTVSGKGAPNWRSSSVDLQVKDIAVNFQMYHCFYKGCIPPSSPPATSTLPPVPSRKPVNYVLTVLGVLEIPDTMNDTSTTAKSSAALYRSVVVNATYILIQGGTLIAGWPDNPFKGELRIILRGNHHTPEWPLTFGPNLGAKVLGVLGTLDLYGMPHSVYHTKLASTAPVGSNTLFLQDAVDWQVGDEIVISTTGYDPWQTETRMITAVSTSGLTLTLNQSLSYTHSGESFNVSGTKKSYTLAGDVGLLSRNIKIIGEDYPDWYKESFGARVLVGSSIYRGRAQIRNVEFYHTGQYGYPDPSDPRYSLAFLNLGEVSVNESCIQGCSFHQGFSPAIGVFGTDGLNIDDNVIYFTVGEGIRVWGNNNKVRRNLVTLSVWPGAYQDREEAFNFQWNAAIEVNEGRNVILQDNTVAGYERVGYRINGEPCPGTLNIAEHWHTNEAHGGLYGVYMNKDGLATCSLIQGFYIWRSFDYGVYFQVSMNVEVSNITLVDNGMGISSYIYSPPSVYHLYSNKHVHIQDALIVGTSPNLNCSEVLSSSDTNIRLSSEHRAPRTLDGGRSGICWPTFESDHNHAPEKPHNGIMSYNGISGLLTVTDTVFVGFGYICPKQISVMFMTDPNNEDLQHPVHVERITIANSTEDAKVFIHRPDVRLVNPSDCVDMDCDAKKKALLKDLDGSFLGSVGAVVPQSEFEWNGDKRRGLGDYRIPKVMLTYLNGSRIPVNQIAPNKGVIRDSSCTYMAAWQSYKCFHLNYEMLVIESLDSDTETRRLSPVALLGDGYVDLLNEMASCVKPVLIRKWSYVKVCLPMLYLGKGPQDHGWCAGYTCQRRVSLFHSIIATNKSFDIFFTSTSPQKLRLMLLNADNSKAVRVAVFYSNPQRLDVYVNNSLVAPTNAIWNSDKTDYTLQEPSFEGQFLPHLDSAADGANYFDSIYKMLNVLVRGPTPVEIRTSPLLFIAFQLPAMTAEQFFADNLVRNLALFLKIPANMIRVTKVIREGQRRRRAIGLSVEVQIAHPPVQQATNGTYEESNFSTLSAIADNLGQSAVSGNLSQSIGFTVSSVGITLPTPPPSNPKWSEVVNAPVTRQDPSVSIVSTVSTLVVVVEPMATEFGGPLVQQPSIMAVDGQGSCVSVGVTSLTLTAILKDTNNNSMSGLVGNTTIPFDSCWANYTDLYINAT</sequence>
<feature type="chain" id="PRO_5006147059" evidence="13">
    <location>
        <begin position="19"/>
        <end position="4083"/>
    </location>
</feature>
<dbReference type="Gene3D" id="2.160.20.10">
    <property type="entry name" value="Single-stranded right-handed beta-helix, Pectin lyase-like"/>
    <property type="match status" value="1"/>
</dbReference>
<evidence type="ECO:0000256" key="10">
    <source>
        <dbReference type="ARBA" id="ARBA00023180"/>
    </source>
</evidence>
<dbReference type="Pfam" id="PF07691">
    <property type="entry name" value="PA14"/>
    <property type="match status" value="1"/>
</dbReference>
<accession>A0A0P7ZAS7</accession>
<evidence type="ECO:0000313" key="17">
    <source>
        <dbReference type="Proteomes" id="UP000034805"/>
    </source>
</evidence>
<evidence type="ECO:0000256" key="3">
    <source>
        <dbReference type="ARBA" id="ARBA00004316"/>
    </source>
</evidence>
<reference evidence="16 17" key="1">
    <citation type="submission" date="2015-08" db="EMBL/GenBank/DDBJ databases">
        <title>The genome of the Asian arowana (Scleropages formosus).</title>
        <authorList>
            <person name="Tan M.H."/>
            <person name="Gan H.M."/>
            <person name="Croft L.J."/>
            <person name="Austin C.M."/>
        </authorList>
    </citation>
    <scope>NUCLEOTIDE SEQUENCE [LARGE SCALE GENOMIC DNA]</scope>
    <source>
        <strain evidence="16">Aro1</strain>
    </source>
</reference>
<dbReference type="SUPFAM" id="SSF51126">
    <property type="entry name" value="Pectin lyase-like"/>
    <property type="match status" value="1"/>
</dbReference>
<evidence type="ECO:0000256" key="5">
    <source>
        <dbReference type="ARBA" id="ARBA00022692"/>
    </source>
</evidence>
<feature type="domain" description="G8" evidence="14">
    <location>
        <begin position="2119"/>
        <end position="2239"/>
    </location>
</feature>
<evidence type="ECO:0000256" key="4">
    <source>
        <dbReference type="ARBA" id="ARBA00022475"/>
    </source>
</evidence>
<evidence type="ECO:0000259" key="15">
    <source>
        <dbReference type="PROSITE" id="PS51820"/>
    </source>
</evidence>
<proteinExistence type="predicted"/>
<dbReference type="Gene3D" id="2.60.40.420">
    <property type="entry name" value="Cupredoxins - blue copper proteins"/>
    <property type="match status" value="1"/>
</dbReference>
<feature type="domain" description="G8" evidence="14">
    <location>
        <begin position="2945"/>
        <end position="3075"/>
    </location>
</feature>
<feature type="non-terminal residue" evidence="16">
    <location>
        <position position="4083"/>
    </location>
</feature>
<evidence type="ECO:0000256" key="13">
    <source>
        <dbReference type="SAM" id="SignalP"/>
    </source>
</evidence>
<keyword evidence="5" id="KW-0812">Transmembrane</keyword>
<evidence type="ECO:0000256" key="1">
    <source>
        <dbReference type="ARBA" id="ARBA00004167"/>
    </source>
</evidence>
<dbReference type="InterPro" id="IPR011658">
    <property type="entry name" value="PA14_dom"/>
</dbReference>
<keyword evidence="7" id="KW-0677">Repeat</keyword>
<dbReference type="Gene3D" id="2.60.120.1560">
    <property type="match status" value="1"/>
</dbReference>
<dbReference type="GO" id="GO:0042995">
    <property type="term" value="C:cell projection"/>
    <property type="evidence" value="ECO:0007669"/>
    <property type="project" value="UniProtKB-SubCell"/>
</dbReference>
<gene>
    <name evidence="16" type="ORF">Z043_102506</name>
</gene>
<dbReference type="PANTHER" id="PTHR46769">
    <property type="entry name" value="POLYCYSTIC KIDNEY AND HEPATIC DISEASE 1 (AUTOSOMAL RECESSIVE)-LIKE 1"/>
    <property type="match status" value="1"/>
</dbReference>
<evidence type="ECO:0000256" key="12">
    <source>
        <dbReference type="SAM" id="MobiDB-lite"/>
    </source>
</evidence>
<dbReference type="InterPro" id="IPR014756">
    <property type="entry name" value="Ig_E-set"/>
</dbReference>
<dbReference type="FunFam" id="2.160.20.10:FF:000070">
    <property type="entry name" value="PKHD1 like 1"/>
    <property type="match status" value="1"/>
</dbReference>
<dbReference type="InterPro" id="IPR008972">
    <property type="entry name" value="Cupredoxin"/>
</dbReference>
<keyword evidence="10" id="KW-0325">Glycoprotein</keyword>
<evidence type="ECO:0000259" key="14">
    <source>
        <dbReference type="PROSITE" id="PS51484"/>
    </source>
</evidence>
<evidence type="ECO:0000256" key="6">
    <source>
        <dbReference type="ARBA" id="ARBA00022729"/>
    </source>
</evidence>
<dbReference type="InterPro" id="IPR006626">
    <property type="entry name" value="PbH1"/>
</dbReference>
<protein>
    <submittedName>
        <fullName evidence="16">Fibrocystin-L-like</fullName>
    </submittedName>
</protein>
<evidence type="ECO:0000313" key="16">
    <source>
        <dbReference type="EMBL" id="KPP78019.1"/>
    </source>
</evidence>
<dbReference type="EMBL" id="JARO02000592">
    <property type="protein sequence ID" value="KPP78019.1"/>
    <property type="molecule type" value="Genomic_DNA"/>
</dbReference>
<dbReference type="SUPFAM" id="SSF81296">
    <property type="entry name" value="E set domains"/>
    <property type="match status" value="10"/>
</dbReference>
<evidence type="ECO:0000256" key="9">
    <source>
        <dbReference type="ARBA" id="ARBA00023136"/>
    </source>
</evidence>
<dbReference type="Pfam" id="PF24606">
    <property type="entry name" value="CEMIP_beta-hel"/>
    <property type="match status" value="2"/>
</dbReference>
<dbReference type="InterPro" id="IPR052387">
    <property type="entry name" value="Fibrocystin"/>
</dbReference>
<dbReference type="InterPro" id="IPR019316">
    <property type="entry name" value="G8_domain"/>
</dbReference>
<keyword evidence="11" id="KW-0966">Cell projection</keyword>
<evidence type="ECO:0000256" key="7">
    <source>
        <dbReference type="ARBA" id="ARBA00022737"/>
    </source>
</evidence>